<dbReference type="Proteomes" id="UP000823775">
    <property type="component" value="Unassembled WGS sequence"/>
</dbReference>
<organism evidence="1 2">
    <name type="scientific">Datura stramonium</name>
    <name type="common">Jimsonweed</name>
    <name type="synonym">Common thornapple</name>
    <dbReference type="NCBI Taxonomy" id="4076"/>
    <lineage>
        <taxon>Eukaryota</taxon>
        <taxon>Viridiplantae</taxon>
        <taxon>Streptophyta</taxon>
        <taxon>Embryophyta</taxon>
        <taxon>Tracheophyta</taxon>
        <taxon>Spermatophyta</taxon>
        <taxon>Magnoliopsida</taxon>
        <taxon>eudicotyledons</taxon>
        <taxon>Gunneridae</taxon>
        <taxon>Pentapetalae</taxon>
        <taxon>asterids</taxon>
        <taxon>lamiids</taxon>
        <taxon>Solanales</taxon>
        <taxon>Solanaceae</taxon>
        <taxon>Solanoideae</taxon>
        <taxon>Datureae</taxon>
        <taxon>Datura</taxon>
    </lineage>
</organism>
<name>A0ABS8WMF9_DATST</name>
<proteinExistence type="predicted"/>
<sequence length="101" mass="11263">MELYLLIILERVKPTLPSSSTSLEHRLKPLTTTSSSISNKNRGFIAVLRADITVDDATVMEFSYFGMFYGGNRGDDMMIHDLRGATAMVMKNKVDPSEFLG</sequence>
<accession>A0ABS8WMF9</accession>
<dbReference type="EMBL" id="JACEIK010008094">
    <property type="protein sequence ID" value="MCE3051007.1"/>
    <property type="molecule type" value="Genomic_DNA"/>
</dbReference>
<comment type="caution">
    <text evidence="1">The sequence shown here is derived from an EMBL/GenBank/DDBJ whole genome shotgun (WGS) entry which is preliminary data.</text>
</comment>
<protein>
    <submittedName>
        <fullName evidence="1">Uncharacterized protein</fullName>
    </submittedName>
</protein>
<gene>
    <name evidence="1" type="ORF">HAX54_048737</name>
</gene>
<evidence type="ECO:0000313" key="1">
    <source>
        <dbReference type="EMBL" id="MCE3051007.1"/>
    </source>
</evidence>
<keyword evidence="2" id="KW-1185">Reference proteome</keyword>
<evidence type="ECO:0000313" key="2">
    <source>
        <dbReference type="Proteomes" id="UP000823775"/>
    </source>
</evidence>
<reference evidence="1 2" key="1">
    <citation type="journal article" date="2021" name="BMC Genomics">
        <title>Datura genome reveals duplications of psychoactive alkaloid biosynthetic genes and high mutation rate following tissue culture.</title>
        <authorList>
            <person name="Rajewski A."/>
            <person name="Carter-House D."/>
            <person name="Stajich J."/>
            <person name="Litt A."/>
        </authorList>
    </citation>
    <scope>NUCLEOTIDE SEQUENCE [LARGE SCALE GENOMIC DNA]</scope>
    <source>
        <strain evidence="1">AR-01</strain>
    </source>
</reference>